<protein>
    <submittedName>
        <fullName evidence="2">Putative alpha-E superfamily protein</fullName>
    </submittedName>
</protein>
<dbReference type="PANTHER" id="PTHR34595:SF7">
    <property type="entry name" value="SLL1039 PROTEIN"/>
    <property type="match status" value="1"/>
</dbReference>
<proteinExistence type="predicted"/>
<dbReference type="Pfam" id="PF04168">
    <property type="entry name" value="Alpha-E"/>
    <property type="match status" value="1"/>
</dbReference>
<gene>
    <name evidence="2" type="ORF">DFR35_1589</name>
</gene>
<accession>A0A497XFQ2</accession>
<dbReference type="InterPro" id="IPR007296">
    <property type="entry name" value="DUF403"/>
</dbReference>
<sequence>MLSRVAENLYWVGRYLERAENTARLINSTTQVLLDLPVNASFGWDVLIKVAGLDAEFGERYPQAGEDSIIRFLIVDEDNPSSIISSIHNARENTRTVREVLPMELWERVNSLYLYIRENGARALIGRGPRDDVLRTVIGQRESIVGLLTGSMSRDVAYQFIKLGRNMERADMTTRIVDVNSAVHLPADSALAALTSERAWISTLNALSAYQMYRNHVGVHVRSHDVAEFLLKDPHFPRTVRHCLAEIEGCLSTLPQHVDAMKQVRKAWRRLDGMKLEGLTSPVLHEYLDQVQADIGAMHAAVARQYFHLHQRNNGAGENQ</sequence>
<dbReference type="EMBL" id="RCCI01000005">
    <property type="protein sequence ID" value="RLJ64937.1"/>
    <property type="molecule type" value="Genomic_DNA"/>
</dbReference>
<evidence type="ECO:0000259" key="1">
    <source>
        <dbReference type="Pfam" id="PF04168"/>
    </source>
</evidence>
<evidence type="ECO:0000313" key="2">
    <source>
        <dbReference type="EMBL" id="RLJ64937.1"/>
    </source>
</evidence>
<name>A0A497XFQ2_9PROT</name>
<keyword evidence="3" id="KW-1185">Reference proteome</keyword>
<evidence type="ECO:0000313" key="3">
    <source>
        <dbReference type="Proteomes" id="UP000268908"/>
    </source>
</evidence>
<dbReference type="Proteomes" id="UP000268908">
    <property type="component" value="Unassembled WGS sequence"/>
</dbReference>
<feature type="domain" description="DUF403" evidence="1">
    <location>
        <begin position="1"/>
        <end position="307"/>
    </location>
</feature>
<reference evidence="2 3" key="1">
    <citation type="submission" date="2018-10" db="EMBL/GenBank/DDBJ databases">
        <title>Genomic Encyclopedia of Type Strains, Phase IV (KMG-IV): sequencing the most valuable type-strain genomes for metagenomic binning, comparative biology and taxonomic classification.</title>
        <authorList>
            <person name="Goeker M."/>
        </authorList>
    </citation>
    <scope>NUCLEOTIDE SEQUENCE [LARGE SCALE GENOMIC DNA]</scope>
    <source>
        <strain evidence="2 3">DSM 26916</strain>
    </source>
</reference>
<dbReference type="InterPro" id="IPR051680">
    <property type="entry name" value="ATP-dep_Glu-Cys_Ligase-2"/>
</dbReference>
<organism evidence="2 3">
    <name type="scientific">Sulfurisoma sediminicola</name>
    <dbReference type="NCBI Taxonomy" id="1381557"/>
    <lineage>
        <taxon>Bacteria</taxon>
        <taxon>Pseudomonadati</taxon>
        <taxon>Pseudomonadota</taxon>
        <taxon>Betaproteobacteria</taxon>
        <taxon>Nitrosomonadales</taxon>
        <taxon>Sterolibacteriaceae</taxon>
        <taxon>Sulfurisoma</taxon>
    </lineage>
</organism>
<dbReference type="PANTHER" id="PTHR34595">
    <property type="entry name" value="BLR5612 PROTEIN"/>
    <property type="match status" value="1"/>
</dbReference>
<dbReference type="AlphaFoldDB" id="A0A497XFQ2"/>
<comment type="caution">
    <text evidence="2">The sequence shown here is derived from an EMBL/GenBank/DDBJ whole genome shotgun (WGS) entry which is preliminary data.</text>
</comment>